<dbReference type="InterPro" id="IPR017853">
    <property type="entry name" value="GH"/>
</dbReference>
<dbReference type="Pfam" id="PF00933">
    <property type="entry name" value="Glyco_hydro_3"/>
    <property type="match status" value="1"/>
</dbReference>
<dbReference type="Pfam" id="PF14310">
    <property type="entry name" value="Fn3-like"/>
    <property type="match status" value="1"/>
</dbReference>
<dbReference type="Pfam" id="PF01915">
    <property type="entry name" value="Glyco_hydro_3_C"/>
    <property type="match status" value="1"/>
</dbReference>
<dbReference type="InterPro" id="IPR013783">
    <property type="entry name" value="Ig-like_fold"/>
</dbReference>
<dbReference type="PANTHER" id="PTHR42715:SF10">
    <property type="entry name" value="BETA-GLUCOSIDASE"/>
    <property type="match status" value="1"/>
</dbReference>
<reference evidence="4" key="1">
    <citation type="submission" date="2023-06" db="EMBL/GenBank/DDBJ databases">
        <title>SYSU T00b26.</title>
        <authorList>
            <person name="Gao L."/>
            <person name="Fang B.-Z."/>
            <person name="Li W.-J."/>
        </authorList>
    </citation>
    <scope>NUCLEOTIDE SEQUENCE</scope>
    <source>
        <strain evidence="4">SYSU T00b26</strain>
    </source>
</reference>
<dbReference type="InterPro" id="IPR002772">
    <property type="entry name" value="Glyco_hydro_3_C"/>
</dbReference>
<dbReference type="Gene3D" id="2.60.40.10">
    <property type="entry name" value="Immunoglobulins"/>
    <property type="match status" value="1"/>
</dbReference>
<dbReference type="Gene3D" id="3.40.50.1700">
    <property type="entry name" value="Glycoside hydrolase family 3 C-terminal domain"/>
    <property type="match status" value="1"/>
</dbReference>
<keyword evidence="5" id="KW-1185">Reference proteome</keyword>
<comment type="caution">
    <text evidence="4">The sequence shown here is derived from an EMBL/GenBank/DDBJ whole genome shotgun (WGS) entry which is preliminary data.</text>
</comment>
<keyword evidence="2 4" id="KW-0378">Hydrolase</keyword>
<dbReference type="InterPro" id="IPR050288">
    <property type="entry name" value="Cellulose_deg_GH3"/>
</dbReference>
<dbReference type="PRINTS" id="PR00133">
    <property type="entry name" value="GLHYDRLASE3"/>
</dbReference>
<comment type="similarity">
    <text evidence="1">Belongs to the glycosyl hydrolase 3 family.</text>
</comment>
<dbReference type="InterPro" id="IPR036962">
    <property type="entry name" value="Glyco_hydro_3_N_sf"/>
</dbReference>
<dbReference type="RefSeq" id="WP_301129848.1">
    <property type="nucleotide sequence ID" value="NZ_JAUHPV010000008.1"/>
</dbReference>
<sequence length="743" mass="79350">MTDVADLTLEEKARIVFGADFWTTMGIPDKGVESAMLTDGPHGLRKQVAGNDHLGINESVPATAFPTAAATGSSWNPALLSRMGAALARECRVEDVDVLLGPGVNMKRSPLGGRNFEYFAEDPLLAGELGAAWINGIQALGVGASVKHFAVNNQETDRMRVSAEVDDRTLREIYLPAFERVVKKSQPATVMCSYNRINGVRASENHWLLTEVLREEWGYEGYVVSDWGATWNPVRALQAGLDLTMPSTGEAGPATVVAAVKDGSLDEAVLDQAVQRILDVHDRLRADRTTEVEFDVDAHHELAREVAADSAVLLQNEGGLLPLPQEGGTLAVLGPFATAPRYQGAGSSHVVPTRLDEPLAAIAETTGRDVVHAPAFRLDGEADADLLAVAVDAARSADTVVLMLGLPDAVESEGWDREHMDLPAVQLEVLAAVAAVNPRVVVVLEHGAVVSLEDVVGKAPAILDMWLAGQAGGSALAQILFGLAEPGGRLAETVPWKLAHTPAHVNWPGGDKVVRHGERIYIGYRWYDATDRDVAFPFGHGLSYTSFEHVLEGVDLPDAGVAAATVRVRVINTGERQGTDVVQIYVGDPVAAVDRPVRELRAFAKVSLAPGESTVVALELDDRAFAYWGADGWIVEPGEYTIEVGRSSRDIVATATLTLDVPPLVPTLDIDSNLGDWAAHPVGAKVLEDFGAKSRESGPSLMDDPEMAGMMLQMPMIKVADFVAPGHGHETVEGMLAELSSRS</sequence>
<dbReference type="GO" id="GO:0016787">
    <property type="term" value="F:hydrolase activity"/>
    <property type="evidence" value="ECO:0007669"/>
    <property type="project" value="UniProtKB-KW"/>
</dbReference>
<proteinExistence type="inferred from homology"/>
<evidence type="ECO:0000256" key="1">
    <source>
        <dbReference type="ARBA" id="ARBA00005336"/>
    </source>
</evidence>
<dbReference type="Proteomes" id="UP001172738">
    <property type="component" value="Unassembled WGS sequence"/>
</dbReference>
<accession>A0ABT8G4A5</accession>
<dbReference type="InterPro" id="IPR001764">
    <property type="entry name" value="Glyco_hydro_3_N"/>
</dbReference>
<evidence type="ECO:0000313" key="4">
    <source>
        <dbReference type="EMBL" id="MDN4473892.1"/>
    </source>
</evidence>
<dbReference type="SUPFAM" id="SSF51445">
    <property type="entry name" value="(Trans)glycosidases"/>
    <property type="match status" value="1"/>
</dbReference>
<evidence type="ECO:0000313" key="5">
    <source>
        <dbReference type="Proteomes" id="UP001172738"/>
    </source>
</evidence>
<evidence type="ECO:0000259" key="3">
    <source>
        <dbReference type="SMART" id="SM01217"/>
    </source>
</evidence>
<evidence type="ECO:0000256" key="2">
    <source>
        <dbReference type="ARBA" id="ARBA00022801"/>
    </source>
</evidence>
<name>A0ABT8G4A5_9MICO</name>
<dbReference type="EMBL" id="JAUHPV010000008">
    <property type="protein sequence ID" value="MDN4473892.1"/>
    <property type="molecule type" value="Genomic_DNA"/>
</dbReference>
<organism evidence="4 5">
    <name type="scientific">Demequina zhanjiangensis</name>
    <dbReference type="NCBI Taxonomy" id="3051659"/>
    <lineage>
        <taxon>Bacteria</taxon>
        <taxon>Bacillati</taxon>
        <taxon>Actinomycetota</taxon>
        <taxon>Actinomycetes</taxon>
        <taxon>Micrococcales</taxon>
        <taxon>Demequinaceae</taxon>
        <taxon>Demequina</taxon>
    </lineage>
</organism>
<dbReference type="SMART" id="SM01217">
    <property type="entry name" value="Fn3_like"/>
    <property type="match status" value="1"/>
</dbReference>
<dbReference type="PANTHER" id="PTHR42715">
    <property type="entry name" value="BETA-GLUCOSIDASE"/>
    <property type="match status" value="1"/>
</dbReference>
<dbReference type="InterPro" id="IPR036881">
    <property type="entry name" value="Glyco_hydro_3_C_sf"/>
</dbReference>
<protein>
    <submittedName>
        <fullName evidence="4">Glycoside hydrolase family 3 C-terminal domain-containing protein</fullName>
    </submittedName>
</protein>
<dbReference type="SUPFAM" id="SSF52279">
    <property type="entry name" value="Beta-D-glucan exohydrolase, C-terminal domain"/>
    <property type="match status" value="1"/>
</dbReference>
<feature type="domain" description="Fibronectin type III-like" evidence="3">
    <location>
        <begin position="580"/>
        <end position="648"/>
    </location>
</feature>
<dbReference type="InterPro" id="IPR026891">
    <property type="entry name" value="Fn3-like"/>
</dbReference>
<dbReference type="Gene3D" id="3.20.20.300">
    <property type="entry name" value="Glycoside hydrolase, family 3, N-terminal domain"/>
    <property type="match status" value="1"/>
</dbReference>
<gene>
    <name evidence="4" type="ORF">QQX04_12875</name>
</gene>